<gene>
    <name evidence="6" type="ORF">LOOC260_102430</name>
</gene>
<dbReference type="RefSeq" id="WP_041092329.1">
    <property type="nucleotide sequence ID" value="NZ_AP014680.1"/>
</dbReference>
<reference evidence="6 7" key="1">
    <citation type="submission" date="2014-11" db="EMBL/GenBank/DDBJ databases">
        <title>Complete genome sequence and analysis of Lactobacillus hokkaidonensis LOOC260T.</title>
        <authorList>
            <person name="Tanizawa Y."/>
            <person name="Tohno M."/>
            <person name="Kaminuma E."/>
            <person name="Nakamura Y."/>
            <person name="Arita M."/>
        </authorList>
    </citation>
    <scope>NUCLEOTIDE SEQUENCE [LARGE SCALE GENOMIC DNA]</scope>
    <source>
        <strain evidence="6 7">LOOC260</strain>
    </source>
</reference>
<dbReference type="AlphaFoldDB" id="A0A0A1GWP3"/>
<dbReference type="STRING" id="1291742.LOOC260_102430"/>
<dbReference type="InterPro" id="IPR047141">
    <property type="entry name" value="Stealth"/>
</dbReference>
<feature type="domain" description="Stealth protein CR1 conserved region 1" evidence="5">
    <location>
        <begin position="4"/>
        <end position="30"/>
    </location>
</feature>
<dbReference type="GO" id="GO:0000271">
    <property type="term" value="P:polysaccharide biosynthetic process"/>
    <property type="evidence" value="ECO:0007669"/>
    <property type="project" value="UniProtKB-KW"/>
</dbReference>
<evidence type="ECO:0000259" key="5">
    <source>
        <dbReference type="Pfam" id="PF17101"/>
    </source>
</evidence>
<keyword evidence="2" id="KW-0808">Transferase</keyword>
<evidence type="ECO:0000313" key="6">
    <source>
        <dbReference type="EMBL" id="BAP84821.1"/>
    </source>
</evidence>
<organism evidence="6 7">
    <name type="scientific">Paucilactobacillus hokkaidonensis JCM 18461</name>
    <dbReference type="NCBI Taxonomy" id="1291742"/>
    <lineage>
        <taxon>Bacteria</taxon>
        <taxon>Bacillati</taxon>
        <taxon>Bacillota</taxon>
        <taxon>Bacilli</taxon>
        <taxon>Lactobacillales</taxon>
        <taxon>Lactobacillaceae</taxon>
        <taxon>Paucilactobacillus</taxon>
    </lineage>
</organism>
<dbReference type="Proteomes" id="UP000031620">
    <property type="component" value="Chromosome"/>
</dbReference>
<evidence type="ECO:0000256" key="1">
    <source>
        <dbReference type="ARBA" id="ARBA00007583"/>
    </source>
</evidence>
<name>A0A0A1GWP3_9LACO</name>
<evidence type="ECO:0000256" key="2">
    <source>
        <dbReference type="ARBA" id="ARBA00022679"/>
    </source>
</evidence>
<dbReference type="GO" id="GO:0016772">
    <property type="term" value="F:transferase activity, transferring phosphorus-containing groups"/>
    <property type="evidence" value="ECO:0007669"/>
    <property type="project" value="InterPro"/>
</dbReference>
<dbReference type="EMBL" id="AP014680">
    <property type="protein sequence ID" value="BAP84821.1"/>
    <property type="molecule type" value="Genomic_DNA"/>
</dbReference>
<keyword evidence="3" id="KW-0270">Exopolysaccharide synthesis</keyword>
<dbReference type="InterPro" id="IPR031358">
    <property type="entry name" value="Stealth_CR1"/>
</dbReference>
<dbReference type="HOGENOM" id="CLU_043224_1_0_9"/>
<evidence type="ECO:0000259" key="4">
    <source>
        <dbReference type="Pfam" id="PF11380"/>
    </source>
</evidence>
<evidence type="ECO:0000313" key="7">
    <source>
        <dbReference type="Proteomes" id="UP000031620"/>
    </source>
</evidence>
<dbReference type="Pfam" id="PF17101">
    <property type="entry name" value="Stealth_CR1"/>
    <property type="match status" value="1"/>
</dbReference>
<protein>
    <submittedName>
        <fullName evidence="6">Polysaccharide biosynthesis protein</fullName>
    </submittedName>
</protein>
<proteinExistence type="inferred from homology"/>
<evidence type="ECO:0000256" key="3">
    <source>
        <dbReference type="ARBA" id="ARBA00023169"/>
    </source>
</evidence>
<feature type="domain" description="Stealth protein CR2 conserved region 2" evidence="4">
    <location>
        <begin position="41"/>
        <end position="139"/>
    </location>
</feature>
<dbReference type="Pfam" id="PF11380">
    <property type="entry name" value="Stealth_CR2"/>
    <property type="match status" value="1"/>
</dbReference>
<accession>A0A0A1GWP3</accession>
<dbReference type="InterPro" id="IPR021520">
    <property type="entry name" value="Stealth_CR2"/>
</dbReference>
<sequence>MNDKIDVVIPWVDDNDELWLKKKKSYSSQSSSIGELTSINRYHDYGTLKYVLRSIANNMNWVDNVILVTDNQLPEWLNTREVRVVDHKEFINGKLPTFNSNVIMTNLDKIPQLNEQFIAFNDETIVWNAVKKTDFFKNNLPVDSLIETGTVPKNDGFYHISLNGVALINERFSKRNVMLKNINKFFSFKYGIQIFRTLLSLPYGGFIGFLNQHLIIPYKKNDFKDACSLFPMEFERTWDHRFRELDDINDWLVRYIRNLKGNFTPGYLKGQFFSLSDFEKTMPKISQHSKVIVINDDSHYNIVILKRIQKLLSTKFPEKSKYEK</sequence>
<comment type="similarity">
    <text evidence="1">Belongs to the stealth family.</text>
</comment>
<dbReference type="PANTHER" id="PTHR24045">
    <property type="match status" value="1"/>
</dbReference>
<dbReference type="KEGG" id="lho:LOOC260_102430"/>
<dbReference type="PANTHER" id="PTHR24045:SF0">
    <property type="entry name" value="N-ACETYLGLUCOSAMINE-1-PHOSPHOTRANSFERASE SUBUNITS ALPHA_BETA"/>
    <property type="match status" value="1"/>
</dbReference>